<proteinExistence type="predicted"/>
<evidence type="ECO:0000256" key="1">
    <source>
        <dbReference type="SAM" id="MobiDB-lite"/>
    </source>
</evidence>
<organism evidence="2 3">
    <name type="scientific">Taenia crassiceps</name>
    <dbReference type="NCBI Taxonomy" id="6207"/>
    <lineage>
        <taxon>Eukaryota</taxon>
        <taxon>Metazoa</taxon>
        <taxon>Spiralia</taxon>
        <taxon>Lophotrochozoa</taxon>
        <taxon>Platyhelminthes</taxon>
        <taxon>Cestoda</taxon>
        <taxon>Eucestoda</taxon>
        <taxon>Cyclophyllidea</taxon>
        <taxon>Taeniidae</taxon>
        <taxon>Taenia</taxon>
    </lineage>
</organism>
<reference evidence="2 3" key="1">
    <citation type="journal article" date="2022" name="Front. Cell. Infect. Microbiol.">
        <title>The Genomes of Two Strains of Taenia crassiceps the Animal Model for the Study of Human Cysticercosis.</title>
        <authorList>
            <person name="Bobes R.J."/>
            <person name="Estrada K."/>
            <person name="Rios-Valencia D.G."/>
            <person name="Calderon-Gallegos A."/>
            <person name="de la Torre P."/>
            <person name="Carrero J.C."/>
            <person name="Sanchez-Flores A."/>
            <person name="Laclette J.P."/>
        </authorList>
    </citation>
    <scope>NUCLEOTIDE SEQUENCE [LARGE SCALE GENOMIC DNA]</scope>
    <source>
        <strain evidence="2">WFUcys</strain>
    </source>
</reference>
<feature type="compositionally biased region" description="Polar residues" evidence="1">
    <location>
        <begin position="100"/>
        <end position="113"/>
    </location>
</feature>
<feature type="region of interest" description="Disordered" evidence="1">
    <location>
        <begin position="82"/>
        <end position="121"/>
    </location>
</feature>
<keyword evidence="3" id="KW-1185">Reference proteome</keyword>
<protein>
    <submittedName>
        <fullName evidence="2">Uncharacterized protein</fullName>
    </submittedName>
</protein>
<comment type="caution">
    <text evidence="2">The sequence shown here is derived from an EMBL/GenBank/DDBJ whole genome shotgun (WGS) entry which is preliminary data.</text>
</comment>
<evidence type="ECO:0000313" key="2">
    <source>
        <dbReference type="EMBL" id="KAL5107683.1"/>
    </source>
</evidence>
<accession>A0ABR4QDM1</accession>
<dbReference type="EMBL" id="JAKROA010000004">
    <property type="protein sequence ID" value="KAL5107683.1"/>
    <property type="molecule type" value="Genomic_DNA"/>
</dbReference>
<evidence type="ECO:0000313" key="3">
    <source>
        <dbReference type="Proteomes" id="UP001651158"/>
    </source>
</evidence>
<gene>
    <name evidence="2" type="ORF">TcWFU_004732</name>
</gene>
<sequence>MATVSTVPADLVSAAAASNASAPDLLHYDSILADACAFNRRLRKGRVDRPNFFDTATQIAQRPAPWLHRSVQARIKRPYNKTGLTYSSGRNAAGVWPSDTVPTSKNVPPSQSKPTRRRITRLRCC</sequence>
<name>A0ABR4QDM1_9CEST</name>
<dbReference type="Proteomes" id="UP001651158">
    <property type="component" value="Unassembled WGS sequence"/>
</dbReference>